<dbReference type="Proteomes" id="UP000507470">
    <property type="component" value="Unassembled WGS sequence"/>
</dbReference>
<dbReference type="InterPro" id="IPR036291">
    <property type="entry name" value="NAD(P)-bd_dom_sf"/>
</dbReference>
<feature type="domain" description="Gfo/Idh/MocA-like oxidoreductase N-terminal" evidence="1">
    <location>
        <begin position="7"/>
        <end position="143"/>
    </location>
</feature>
<dbReference type="GO" id="GO:0000166">
    <property type="term" value="F:nucleotide binding"/>
    <property type="evidence" value="ECO:0007669"/>
    <property type="project" value="InterPro"/>
</dbReference>
<protein>
    <recommendedName>
        <fullName evidence="5">Gfo/Idh/MocA-like oxidoreductase N-terminal domain-containing protein</fullName>
    </recommendedName>
</protein>
<reference evidence="3 4" key="1">
    <citation type="submission" date="2020-06" db="EMBL/GenBank/DDBJ databases">
        <authorList>
            <person name="Li R."/>
            <person name="Bekaert M."/>
        </authorList>
    </citation>
    <scope>NUCLEOTIDE SEQUENCE [LARGE SCALE GENOMIC DNA]</scope>
    <source>
        <strain evidence="4">wild</strain>
    </source>
</reference>
<keyword evidence="4" id="KW-1185">Reference proteome</keyword>
<dbReference type="Pfam" id="PF08635">
    <property type="entry name" value="ox_reductase_C"/>
    <property type="match status" value="1"/>
</dbReference>
<accession>A0A6J8A4K2</accession>
<dbReference type="SUPFAM" id="SSF55347">
    <property type="entry name" value="Glyceraldehyde-3-phosphate dehydrogenase-like, C-terminal domain"/>
    <property type="match status" value="1"/>
</dbReference>
<evidence type="ECO:0008006" key="5">
    <source>
        <dbReference type="Google" id="ProtNLM"/>
    </source>
</evidence>
<dbReference type="InterPro" id="IPR013944">
    <property type="entry name" value="OxRdtase_put_C"/>
</dbReference>
<gene>
    <name evidence="3" type="ORF">MCOR_3295</name>
</gene>
<proteinExistence type="predicted"/>
<evidence type="ECO:0000313" key="4">
    <source>
        <dbReference type="Proteomes" id="UP000507470"/>
    </source>
</evidence>
<dbReference type="InterPro" id="IPR000683">
    <property type="entry name" value="Gfo/Idh/MocA-like_OxRdtase_N"/>
</dbReference>
<dbReference type="OrthoDB" id="10250282at2759"/>
<dbReference type="SUPFAM" id="SSF51735">
    <property type="entry name" value="NAD(P)-binding Rossmann-fold domains"/>
    <property type="match status" value="1"/>
</dbReference>
<organism evidence="3 4">
    <name type="scientific">Mytilus coruscus</name>
    <name type="common">Sea mussel</name>
    <dbReference type="NCBI Taxonomy" id="42192"/>
    <lineage>
        <taxon>Eukaryota</taxon>
        <taxon>Metazoa</taxon>
        <taxon>Spiralia</taxon>
        <taxon>Lophotrochozoa</taxon>
        <taxon>Mollusca</taxon>
        <taxon>Bivalvia</taxon>
        <taxon>Autobranchia</taxon>
        <taxon>Pteriomorphia</taxon>
        <taxon>Mytilida</taxon>
        <taxon>Mytiloidea</taxon>
        <taxon>Mytilidae</taxon>
        <taxon>Mytilinae</taxon>
        <taxon>Mytilus</taxon>
    </lineage>
</organism>
<dbReference type="Gene3D" id="3.40.50.720">
    <property type="entry name" value="NAD(P)-binding Rossmann-like Domain"/>
    <property type="match status" value="1"/>
</dbReference>
<evidence type="ECO:0000259" key="1">
    <source>
        <dbReference type="Pfam" id="PF01408"/>
    </source>
</evidence>
<dbReference type="Pfam" id="PF01408">
    <property type="entry name" value="GFO_IDH_MocA"/>
    <property type="match status" value="1"/>
</dbReference>
<evidence type="ECO:0000313" key="3">
    <source>
        <dbReference type="EMBL" id="CAC5361012.1"/>
    </source>
</evidence>
<feature type="domain" description="Oxidoreductase putative C-terminal" evidence="2">
    <location>
        <begin position="157"/>
        <end position="301"/>
    </location>
</feature>
<evidence type="ECO:0000259" key="2">
    <source>
        <dbReference type="Pfam" id="PF08635"/>
    </source>
</evidence>
<sequence>MDTKILQIGFVGAGGIHFGKANFKLPWGHATRLEKIGRIKVIAIVDPNTNLAEEVLKTKLSSEKVGHFYTDCKVFSHFNNLISLKPDAVFIGIPPLYWGSLEDGRDMELQFIKAGVNVFTEKPQSNVPPEKFDKYVEEVERASRENNVLVSVGYMFRYHDGIVKMKELIKAHGGKVMACRLKFCSAYSMGPLSEFSFNTDKTGGPIVEVATHVCDLARYIAGDVDLESIQTVILKDNDQSGAGCLNHLPNDVESHIAPGEKIPRVTFSHWRFKDAGIGSLMHSKVLPGNRHEISVEVQMDGLQMSLYRPVEEECTLVVRSIKSEDPNKDVEYAFPEQDSFYNELCAFIKAVRSGDRSVIESTYQDAAKTYQFTWKIRRSGETSS</sequence>
<dbReference type="PANTHER" id="PTHR43249">
    <property type="entry name" value="UDP-N-ACETYL-2-AMINO-2-DEOXY-D-GLUCURONATE OXIDASE"/>
    <property type="match status" value="1"/>
</dbReference>
<dbReference type="InterPro" id="IPR052515">
    <property type="entry name" value="Gfo/Idh/MocA_Oxidoreductase"/>
</dbReference>
<dbReference type="PANTHER" id="PTHR43249:SF1">
    <property type="entry name" value="D-GLUCOSIDE 3-DEHYDROGENASE"/>
    <property type="match status" value="1"/>
</dbReference>
<dbReference type="EMBL" id="CACVKT020000575">
    <property type="protein sequence ID" value="CAC5361012.1"/>
    <property type="molecule type" value="Genomic_DNA"/>
</dbReference>
<dbReference type="Gene3D" id="3.30.360.10">
    <property type="entry name" value="Dihydrodipicolinate Reductase, domain 2"/>
    <property type="match status" value="1"/>
</dbReference>
<dbReference type="AlphaFoldDB" id="A0A6J8A4K2"/>
<name>A0A6J8A4K2_MYTCO</name>